<dbReference type="AlphaFoldDB" id="A0A100VV98"/>
<comment type="similarity">
    <text evidence="1 5">Belongs to the FGGY kinase family.</text>
</comment>
<evidence type="ECO:0000259" key="7">
    <source>
        <dbReference type="Pfam" id="PF02782"/>
    </source>
</evidence>
<keyword evidence="2" id="KW-0859">Xylose metabolism</keyword>
<sequence>MSGYVVGADVGSSALKAALVHPDRGVVAVAEHTYPMHRPHRDWAENDPEDWYLALAAAVSEVLQASGVSASEVKALCLVGQRDIAVLVDDDGEVLTPCIHWTDRRDPAETTRLYDRLGRADLIDRSGTLPIPGLVLPNLAWTKAHLPDVWARVRVALQPKDYLALRLTGDIGTDPTGPTRSILNDWRSEDWNAQTCEEAGIPREILPDVKYQPWDVRGELGSTAYELGLLPGTLLVAGGGDDPAAALGSGVINPGDVSIGTGSSMSWRIVADEPKFDPTGVIGLMPHLIPGRYLHEMVATGTGTTLRWFRTVFGDGCTYEQLIAEAAQVEPGCDGLMCFPYVEGASVPWQDDSARAVYYGIAGHHRRAHFTRATLEGIAFQYPALLEVVASRRHSARCFTISDGEARSHLWNQIKADVMGQQITPSLRVEAPAIGAAILAGLATDLFDSAATALAVVLELAPPVRPRAVESERYAALQHHWEAIRRRIFPNLASLPVGARS</sequence>
<keyword evidence="4 5" id="KW-0418">Kinase</keyword>
<organism evidence="8 9">
    <name type="scientific">Mycolicibacterium brisbanense</name>
    <dbReference type="NCBI Taxonomy" id="146020"/>
    <lineage>
        <taxon>Bacteria</taxon>
        <taxon>Bacillati</taxon>
        <taxon>Actinomycetota</taxon>
        <taxon>Actinomycetes</taxon>
        <taxon>Mycobacteriales</taxon>
        <taxon>Mycobacteriaceae</taxon>
        <taxon>Mycolicibacterium</taxon>
    </lineage>
</organism>
<dbReference type="STRING" id="146020.RMCB_0773"/>
<keyword evidence="2" id="KW-0119">Carbohydrate metabolism</keyword>
<reference evidence="9" key="1">
    <citation type="journal article" date="2016" name="Genome Announc.">
        <title>Draft Genome Sequences of Five Rapidly Growing Mycobacterium Species, M. thermoresistibile, M. fortuitum subsp. acetamidolyticum, M. canariasense, M. brisbanense, and M. novocastrense.</title>
        <authorList>
            <person name="Katahira K."/>
            <person name="Ogura Y."/>
            <person name="Gotoh Y."/>
            <person name="Hayashi T."/>
        </authorList>
    </citation>
    <scope>NUCLEOTIDE SEQUENCE [LARGE SCALE GENOMIC DNA]</scope>
    <source>
        <strain evidence="9">JCM15654</strain>
    </source>
</reference>
<dbReference type="InterPro" id="IPR050406">
    <property type="entry name" value="FGGY_Carb_Kinase"/>
</dbReference>
<dbReference type="Pfam" id="PF02782">
    <property type="entry name" value="FGGY_C"/>
    <property type="match status" value="1"/>
</dbReference>
<evidence type="ECO:0000256" key="4">
    <source>
        <dbReference type="ARBA" id="ARBA00022777"/>
    </source>
</evidence>
<dbReference type="GO" id="GO:0016301">
    <property type="term" value="F:kinase activity"/>
    <property type="evidence" value="ECO:0007669"/>
    <property type="project" value="UniProtKB-KW"/>
</dbReference>
<keyword evidence="9" id="KW-1185">Reference proteome</keyword>
<protein>
    <submittedName>
        <fullName evidence="8">Xylulokinase</fullName>
    </submittedName>
</protein>
<keyword evidence="3 5" id="KW-0808">Transferase</keyword>
<dbReference type="SUPFAM" id="SSF53067">
    <property type="entry name" value="Actin-like ATPase domain"/>
    <property type="match status" value="2"/>
</dbReference>
<dbReference type="OrthoDB" id="9805576at2"/>
<evidence type="ECO:0000259" key="6">
    <source>
        <dbReference type="Pfam" id="PF00370"/>
    </source>
</evidence>
<dbReference type="InterPro" id="IPR018484">
    <property type="entry name" value="FGGY_N"/>
</dbReference>
<dbReference type="InterPro" id="IPR043129">
    <property type="entry name" value="ATPase_NBD"/>
</dbReference>
<dbReference type="InterPro" id="IPR018485">
    <property type="entry name" value="FGGY_C"/>
</dbReference>
<dbReference type="GO" id="GO:0042732">
    <property type="term" value="P:D-xylose metabolic process"/>
    <property type="evidence" value="ECO:0007669"/>
    <property type="project" value="UniProtKB-KW"/>
</dbReference>
<accession>A0A100VV98</accession>
<dbReference type="InterPro" id="IPR018483">
    <property type="entry name" value="Carb_kinase_FGGY_CS"/>
</dbReference>
<dbReference type="PIRSF" id="PIRSF000538">
    <property type="entry name" value="GlpK"/>
    <property type="match status" value="1"/>
</dbReference>
<gene>
    <name evidence="8" type="ORF">RMCB_0773</name>
</gene>
<proteinExistence type="inferred from homology"/>
<dbReference type="Pfam" id="PF00370">
    <property type="entry name" value="FGGY_N"/>
    <property type="match status" value="1"/>
</dbReference>
<dbReference type="PANTHER" id="PTHR43095:SF5">
    <property type="entry name" value="XYLULOSE KINASE"/>
    <property type="match status" value="1"/>
</dbReference>
<feature type="domain" description="Carbohydrate kinase FGGY C-terminal" evidence="7">
    <location>
        <begin position="257"/>
        <end position="443"/>
    </location>
</feature>
<evidence type="ECO:0000313" key="8">
    <source>
        <dbReference type="EMBL" id="GAS86677.1"/>
    </source>
</evidence>
<dbReference type="Proteomes" id="UP000069620">
    <property type="component" value="Unassembled WGS sequence"/>
</dbReference>
<dbReference type="GO" id="GO:0016773">
    <property type="term" value="F:phosphotransferase activity, alcohol group as acceptor"/>
    <property type="evidence" value="ECO:0007669"/>
    <property type="project" value="InterPro"/>
</dbReference>
<feature type="domain" description="Carbohydrate kinase FGGY N-terminal" evidence="6">
    <location>
        <begin position="4"/>
        <end position="248"/>
    </location>
</feature>
<name>A0A100VV98_9MYCO</name>
<dbReference type="PANTHER" id="PTHR43095">
    <property type="entry name" value="SUGAR KINASE"/>
    <property type="match status" value="1"/>
</dbReference>
<dbReference type="InterPro" id="IPR000577">
    <property type="entry name" value="Carb_kinase_FGGY"/>
</dbReference>
<dbReference type="CDD" id="cd07808">
    <property type="entry name" value="ASKHA_NBD_FGGY_EcXK-like"/>
    <property type="match status" value="1"/>
</dbReference>
<evidence type="ECO:0000256" key="3">
    <source>
        <dbReference type="ARBA" id="ARBA00022679"/>
    </source>
</evidence>
<reference evidence="9" key="2">
    <citation type="submission" date="2016-02" db="EMBL/GenBank/DDBJ databases">
        <title>Draft genome sequence of five rapidly growing Mycobacterium species.</title>
        <authorList>
            <person name="Katahira K."/>
            <person name="Gotou Y."/>
            <person name="Iida K."/>
            <person name="Ogura Y."/>
            <person name="Hayashi T."/>
        </authorList>
    </citation>
    <scope>NUCLEOTIDE SEQUENCE [LARGE SCALE GENOMIC DNA]</scope>
    <source>
        <strain evidence="9">JCM15654</strain>
    </source>
</reference>
<dbReference type="PROSITE" id="PS00445">
    <property type="entry name" value="FGGY_KINASES_2"/>
    <property type="match status" value="1"/>
</dbReference>
<comment type="caution">
    <text evidence="8">The sequence shown here is derived from an EMBL/GenBank/DDBJ whole genome shotgun (WGS) entry which is preliminary data.</text>
</comment>
<evidence type="ECO:0000256" key="1">
    <source>
        <dbReference type="ARBA" id="ARBA00009156"/>
    </source>
</evidence>
<evidence type="ECO:0000256" key="2">
    <source>
        <dbReference type="ARBA" id="ARBA00022629"/>
    </source>
</evidence>
<dbReference type="EMBL" id="BCSX01000007">
    <property type="protein sequence ID" value="GAS86677.1"/>
    <property type="molecule type" value="Genomic_DNA"/>
</dbReference>
<dbReference type="Gene3D" id="3.30.420.40">
    <property type="match status" value="2"/>
</dbReference>
<evidence type="ECO:0000313" key="9">
    <source>
        <dbReference type="Proteomes" id="UP000069620"/>
    </source>
</evidence>
<dbReference type="RefSeq" id="WP_062827693.1">
    <property type="nucleotide sequence ID" value="NZ_BCSX01000007.1"/>
</dbReference>
<evidence type="ECO:0000256" key="5">
    <source>
        <dbReference type="RuleBase" id="RU003733"/>
    </source>
</evidence>